<dbReference type="EMBL" id="JAEDAM010000079">
    <property type="protein sequence ID" value="MBS8122368.1"/>
    <property type="molecule type" value="Genomic_DNA"/>
</dbReference>
<evidence type="ECO:0000313" key="1">
    <source>
        <dbReference type="EMBL" id="MBS8122368.1"/>
    </source>
</evidence>
<sequence length="51" mass="6154">KDTKKIHSLYEILENLQINNLEGQLNDFYQSKKDLLSDRNLQKLIYLIELF</sequence>
<organism evidence="1 2">
    <name type="scientific">Candidatus Vampirococcus lugosii</name>
    <dbReference type="NCBI Taxonomy" id="2789015"/>
    <lineage>
        <taxon>Bacteria</taxon>
        <taxon>Candidatus Absconditibacteriota</taxon>
        <taxon>Vampirococcus</taxon>
    </lineage>
</organism>
<evidence type="ECO:0000313" key="2">
    <source>
        <dbReference type="Proteomes" id="UP000680365"/>
    </source>
</evidence>
<protein>
    <recommendedName>
        <fullName evidence="3">DNA polymerase III subunit delta</fullName>
    </recommendedName>
</protein>
<gene>
    <name evidence="1" type="ORF">VAMP_344n63</name>
</gene>
<comment type="caution">
    <text evidence="1">The sequence shown here is derived from an EMBL/GenBank/DDBJ whole genome shotgun (WGS) entry which is preliminary data.</text>
</comment>
<name>A0ABS5QMF0_9BACT</name>
<reference evidence="1 2" key="1">
    <citation type="journal article" date="2021" name="Nat. Commun.">
        <title>Reductive evolution and unique predatory mode in the CPR bacterium Vampirococcus lugosii.</title>
        <authorList>
            <person name="Moreira D."/>
            <person name="Zivanovic Y."/>
            <person name="Lopez-Archilla A.I."/>
            <person name="Iniesto M."/>
            <person name="Lopez-Garcia P."/>
        </authorList>
    </citation>
    <scope>NUCLEOTIDE SEQUENCE [LARGE SCALE GENOMIC DNA]</scope>
    <source>
        <strain evidence="1">Chiprana</strain>
    </source>
</reference>
<feature type="non-terminal residue" evidence="1">
    <location>
        <position position="1"/>
    </location>
</feature>
<keyword evidence="2" id="KW-1185">Reference proteome</keyword>
<evidence type="ECO:0008006" key="3">
    <source>
        <dbReference type="Google" id="ProtNLM"/>
    </source>
</evidence>
<dbReference type="Proteomes" id="UP000680365">
    <property type="component" value="Unassembled WGS sequence"/>
</dbReference>
<accession>A0ABS5QMF0</accession>
<proteinExistence type="predicted"/>